<feature type="region of interest" description="Disordered" evidence="5">
    <location>
        <begin position="379"/>
        <end position="429"/>
    </location>
</feature>
<gene>
    <name evidence="6" type="ORF">FIESC28_02480</name>
</gene>
<feature type="compositionally biased region" description="Basic and acidic residues" evidence="5">
    <location>
        <begin position="415"/>
        <end position="429"/>
    </location>
</feature>
<keyword evidence="7" id="KW-1185">Reference proteome</keyword>
<evidence type="ECO:0000256" key="3">
    <source>
        <dbReference type="ARBA" id="ARBA00023004"/>
    </source>
</evidence>
<dbReference type="InterPro" id="IPR000898">
    <property type="entry name" value="Indolamine_dOase"/>
</dbReference>
<reference evidence="6 7" key="1">
    <citation type="submission" date="2018-06" db="EMBL/GenBank/DDBJ databases">
        <title>Fusarium incarnatum-equiseti species complex species 28.</title>
        <authorList>
            <person name="Gardiner D.M."/>
        </authorList>
    </citation>
    <scope>NUCLEOTIDE SEQUENCE [LARGE SCALE GENOMIC DNA]</scope>
    <source>
        <strain evidence="6 7">FIESC_28</strain>
    </source>
</reference>
<dbReference type="PANTHER" id="PTHR28657">
    <property type="entry name" value="INDOLEAMINE 2,3-DIOXYGENASE"/>
    <property type="match status" value="1"/>
</dbReference>
<sequence length="429" mass="47831">MSPHAVHHAIPRIKLTSELKQFGVTSNAFLPEHSPLKVLPDAYYQPWELVISHLPALIRYNDIRRAVDTLPVLGTHRLRSEAEWRRAYSVLAFLTHAYVWGGEKPAQILPPQITVPFLAVSKHLELPPVLSYAAANLWNFTSSSSDFTNLSHLSTLHSFTGTESESWFLLISVAMEARAGSIIPRMMEALEAVKSRDYATIISALEELKTCIDSVGVLLERMYEKCDPHTFYYKIRPFLAGSKNMEAAGLPNGVFYDEGDGKGEWRHLRGGSNGQSSLIQFFDIVLGVEHIPTGNNTAAKGERSYHDIVKDYMPGPHRRFLTHIARMGSIRELALQTPHTAEQEKLQATFTAATDALTVFRNKHIQIVTRYIILPSRQGKMGGGPQNLASSSLKKGKEEELTGTGGTTLVPFLKQSRDETSEAGRLERE</sequence>
<dbReference type="GO" id="GO:0020037">
    <property type="term" value="F:heme binding"/>
    <property type="evidence" value="ECO:0007669"/>
    <property type="project" value="InterPro"/>
</dbReference>
<comment type="caution">
    <text evidence="6">The sequence shown here is derived from an EMBL/GenBank/DDBJ whole genome shotgun (WGS) entry which is preliminary data.</text>
</comment>
<dbReference type="GO" id="GO:0046872">
    <property type="term" value="F:metal ion binding"/>
    <property type="evidence" value="ECO:0007669"/>
    <property type="project" value="UniProtKB-KW"/>
</dbReference>
<keyword evidence="3 4" id="KW-0408">Iron</keyword>
<evidence type="ECO:0000256" key="2">
    <source>
        <dbReference type="ARBA" id="ARBA00022723"/>
    </source>
</evidence>
<dbReference type="GO" id="GO:0034354">
    <property type="term" value="P:'de novo' NAD+ biosynthetic process from L-tryptophan"/>
    <property type="evidence" value="ECO:0007669"/>
    <property type="project" value="TreeGrafter"/>
</dbReference>
<dbReference type="RefSeq" id="XP_031019298.1">
    <property type="nucleotide sequence ID" value="XM_031156629.1"/>
</dbReference>
<dbReference type="GO" id="GO:0005737">
    <property type="term" value="C:cytoplasm"/>
    <property type="evidence" value="ECO:0007669"/>
    <property type="project" value="TreeGrafter"/>
</dbReference>
<dbReference type="GeneID" id="41991925"/>
<accession>A0A366S5U2</accession>
<dbReference type="InterPro" id="IPR037217">
    <property type="entry name" value="Trp/Indoleamine_2_3_dOase-like"/>
</dbReference>
<dbReference type="OrthoDB" id="540174at2759"/>
<organism evidence="6 7">
    <name type="scientific">Fusarium coffeatum</name>
    <dbReference type="NCBI Taxonomy" id="231269"/>
    <lineage>
        <taxon>Eukaryota</taxon>
        <taxon>Fungi</taxon>
        <taxon>Dikarya</taxon>
        <taxon>Ascomycota</taxon>
        <taxon>Pezizomycotina</taxon>
        <taxon>Sordariomycetes</taxon>
        <taxon>Hypocreomycetidae</taxon>
        <taxon>Hypocreales</taxon>
        <taxon>Nectriaceae</taxon>
        <taxon>Fusarium</taxon>
        <taxon>Fusarium incarnatum-equiseti species complex</taxon>
    </lineage>
</organism>
<dbReference type="GO" id="GO:0033754">
    <property type="term" value="F:indoleamine 2,3-dioxygenase activity"/>
    <property type="evidence" value="ECO:0007669"/>
    <property type="project" value="TreeGrafter"/>
</dbReference>
<protein>
    <recommendedName>
        <fullName evidence="8">Indoleamine 2,3-dioxygenase</fullName>
    </recommendedName>
</protein>
<comment type="similarity">
    <text evidence="1">Belongs to the indoleamine 2,3-dioxygenase family.</text>
</comment>
<evidence type="ECO:0000256" key="5">
    <source>
        <dbReference type="SAM" id="MobiDB-lite"/>
    </source>
</evidence>
<dbReference type="GO" id="GO:0019441">
    <property type="term" value="P:L-tryptophan catabolic process to kynurenine"/>
    <property type="evidence" value="ECO:0007669"/>
    <property type="project" value="InterPro"/>
</dbReference>
<dbReference type="Pfam" id="PF01231">
    <property type="entry name" value="IDO"/>
    <property type="match status" value="1"/>
</dbReference>
<keyword evidence="4" id="KW-0349">Heme</keyword>
<evidence type="ECO:0000313" key="7">
    <source>
        <dbReference type="Proteomes" id="UP000253153"/>
    </source>
</evidence>
<evidence type="ECO:0000256" key="1">
    <source>
        <dbReference type="ARBA" id="ARBA00007119"/>
    </source>
</evidence>
<dbReference type="EMBL" id="QKXC01000052">
    <property type="protein sequence ID" value="RBR24707.1"/>
    <property type="molecule type" value="Genomic_DNA"/>
</dbReference>
<dbReference type="Gene3D" id="1.20.58.480">
    <property type="match status" value="1"/>
</dbReference>
<keyword evidence="2 4" id="KW-0479">Metal-binding</keyword>
<feature type="binding site" description="proximal binding residue" evidence="4">
    <location>
        <position position="364"/>
    </location>
    <ligand>
        <name>heme b</name>
        <dbReference type="ChEBI" id="CHEBI:60344"/>
    </ligand>
    <ligandPart>
        <name>Fe</name>
        <dbReference type="ChEBI" id="CHEBI:18248"/>
    </ligandPart>
</feature>
<evidence type="ECO:0000256" key="4">
    <source>
        <dbReference type="PIRSR" id="PIRSR600898-1"/>
    </source>
</evidence>
<evidence type="ECO:0008006" key="8">
    <source>
        <dbReference type="Google" id="ProtNLM"/>
    </source>
</evidence>
<dbReference type="SUPFAM" id="SSF140959">
    <property type="entry name" value="Indolic compounds 2,3-dioxygenase-like"/>
    <property type="match status" value="1"/>
</dbReference>
<evidence type="ECO:0000313" key="6">
    <source>
        <dbReference type="EMBL" id="RBR24707.1"/>
    </source>
</evidence>
<name>A0A366S5U2_9HYPO</name>
<dbReference type="PROSITE" id="PS00876">
    <property type="entry name" value="IDO_1"/>
    <property type="match status" value="1"/>
</dbReference>
<proteinExistence type="inferred from homology"/>
<dbReference type="Proteomes" id="UP000253153">
    <property type="component" value="Unassembled WGS sequence"/>
</dbReference>
<dbReference type="AlphaFoldDB" id="A0A366S5U2"/>
<dbReference type="PANTHER" id="PTHR28657:SF10">
    <property type="entry name" value="INDOLEAMINE 2,3-DIOXYGENASE"/>
    <property type="match status" value="1"/>
</dbReference>